<sequence>LCKGKSTGRPRTSEESVEQVRNSFTRSPKKSVRKASRELAIPVSTVWRVLRRRLQLLPYRLQLLQALKPTNHVLRANFANDMLLHDNEDFLDLVVFSDELTFHLSGQVNTHNVRIWGSENPHMMVQVQRDSPKLNVFCAISRRKVYGPFFFGEATVTGTSYLDTLQLWLIPQLTQNEPENFIFQQDGAPPHWHNEVRDWLNLTVPDRWIGRKEPNDRACFPWPPRSPDLKPCDFYLWGFIKDRVYVPPLPVDLPELRNRIETAVAAITNETLIKVWEELAYRLDVCRVTNGAHIEHL</sequence>
<evidence type="ECO:0000256" key="1">
    <source>
        <dbReference type="SAM" id="MobiDB-lite"/>
    </source>
</evidence>
<dbReference type="InterPro" id="IPR036397">
    <property type="entry name" value="RNaseH_sf"/>
</dbReference>
<gene>
    <name evidence="2" type="ORF">g.48693</name>
</gene>
<dbReference type="PANTHER" id="PTHR47326:SF1">
    <property type="entry name" value="HTH PSQ-TYPE DOMAIN-CONTAINING PROTEIN"/>
    <property type="match status" value="1"/>
</dbReference>
<protein>
    <recommendedName>
        <fullName evidence="3">Tc1-like transposase DDE domain-containing protein</fullName>
    </recommendedName>
</protein>
<accession>A0A1B6MLG6</accession>
<evidence type="ECO:0008006" key="3">
    <source>
        <dbReference type="Google" id="ProtNLM"/>
    </source>
</evidence>
<dbReference type="EMBL" id="GEBQ01003258">
    <property type="protein sequence ID" value="JAT36719.1"/>
    <property type="molecule type" value="Transcribed_RNA"/>
</dbReference>
<dbReference type="AlphaFoldDB" id="A0A1B6MLG6"/>
<reference evidence="2" key="1">
    <citation type="submission" date="2015-11" db="EMBL/GenBank/DDBJ databases">
        <title>De novo transcriptome assembly of four potential Pierce s Disease insect vectors from Arizona vineyards.</title>
        <authorList>
            <person name="Tassone E.E."/>
        </authorList>
    </citation>
    <scope>NUCLEOTIDE SEQUENCE</scope>
</reference>
<proteinExistence type="predicted"/>
<evidence type="ECO:0000313" key="2">
    <source>
        <dbReference type="EMBL" id="JAT36719.1"/>
    </source>
</evidence>
<dbReference type="GO" id="GO:0003676">
    <property type="term" value="F:nucleic acid binding"/>
    <property type="evidence" value="ECO:0007669"/>
    <property type="project" value="InterPro"/>
</dbReference>
<name>A0A1B6MLG6_9HEMI</name>
<dbReference type="Gene3D" id="3.30.420.10">
    <property type="entry name" value="Ribonuclease H-like superfamily/Ribonuclease H"/>
    <property type="match status" value="1"/>
</dbReference>
<feature type="region of interest" description="Disordered" evidence="1">
    <location>
        <begin position="1"/>
        <end position="29"/>
    </location>
</feature>
<organism evidence="2">
    <name type="scientific">Graphocephala atropunctata</name>
    <dbReference type="NCBI Taxonomy" id="36148"/>
    <lineage>
        <taxon>Eukaryota</taxon>
        <taxon>Metazoa</taxon>
        <taxon>Ecdysozoa</taxon>
        <taxon>Arthropoda</taxon>
        <taxon>Hexapoda</taxon>
        <taxon>Insecta</taxon>
        <taxon>Pterygota</taxon>
        <taxon>Neoptera</taxon>
        <taxon>Paraneoptera</taxon>
        <taxon>Hemiptera</taxon>
        <taxon>Auchenorrhyncha</taxon>
        <taxon>Membracoidea</taxon>
        <taxon>Cicadellidae</taxon>
        <taxon>Cicadellinae</taxon>
        <taxon>Cicadellini</taxon>
        <taxon>Graphocephala</taxon>
    </lineage>
</organism>
<feature type="non-terminal residue" evidence="2">
    <location>
        <position position="1"/>
    </location>
</feature>
<dbReference type="PANTHER" id="PTHR47326">
    <property type="entry name" value="TRANSPOSABLE ELEMENT TC3 TRANSPOSASE-LIKE PROTEIN"/>
    <property type="match status" value="1"/>
</dbReference>